<comment type="caution">
    <text evidence="5">The sequence shown here is derived from an EMBL/GenBank/DDBJ whole genome shotgun (WGS) entry which is preliminary data.</text>
</comment>
<keyword evidence="1" id="KW-0805">Transcription regulation</keyword>
<protein>
    <submittedName>
        <fullName evidence="5">Probable transcriptional regulator YvdE</fullName>
    </submittedName>
</protein>
<dbReference type="Pfam" id="PF13377">
    <property type="entry name" value="Peripla_BP_3"/>
    <property type="match status" value="1"/>
</dbReference>
<dbReference type="RefSeq" id="WP_035666328.1">
    <property type="nucleotide sequence ID" value="NZ_BAUV01000033.1"/>
</dbReference>
<keyword evidence="6" id="KW-1185">Reference proteome</keyword>
<evidence type="ECO:0000256" key="1">
    <source>
        <dbReference type="ARBA" id="ARBA00023015"/>
    </source>
</evidence>
<keyword evidence="3" id="KW-0804">Transcription</keyword>
<dbReference type="PANTHER" id="PTHR30146">
    <property type="entry name" value="LACI-RELATED TRANSCRIPTIONAL REPRESSOR"/>
    <property type="match status" value="1"/>
</dbReference>
<dbReference type="CDD" id="cd01392">
    <property type="entry name" value="HTH_LacI"/>
    <property type="match status" value="1"/>
</dbReference>
<keyword evidence="2" id="KW-0238">DNA-binding</keyword>
<dbReference type="Pfam" id="PF00356">
    <property type="entry name" value="LacI"/>
    <property type="match status" value="1"/>
</dbReference>
<reference evidence="5 6" key="1">
    <citation type="journal article" date="2014" name="Genome Announc.">
        <title>Draft Genome Sequences of Three Alkaliphilic Bacillus Strains, Bacillus wakoensis JCM 9140T, Bacillus akibai JCM 9157T, and Bacillus hemicellulosilyticus JCM 9152T.</title>
        <authorList>
            <person name="Yuki M."/>
            <person name="Oshima K."/>
            <person name="Suda W."/>
            <person name="Oshida Y."/>
            <person name="Kitamura K."/>
            <person name="Iida T."/>
            <person name="Hattori M."/>
            <person name="Ohkuma M."/>
        </authorList>
    </citation>
    <scope>NUCLEOTIDE SEQUENCE [LARGE SCALE GENOMIC DNA]</scope>
    <source>
        <strain evidence="5 6">JCM 9157</strain>
    </source>
</reference>
<dbReference type="SUPFAM" id="SSF53822">
    <property type="entry name" value="Periplasmic binding protein-like I"/>
    <property type="match status" value="1"/>
</dbReference>
<dbReference type="PANTHER" id="PTHR30146:SF154">
    <property type="entry name" value="TRANSCRIPTION REGULATOR, MEMBER OF GALR FAMILY"/>
    <property type="match status" value="1"/>
</dbReference>
<dbReference type="SUPFAM" id="SSF47413">
    <property type="entry name" value="lambda repressor-like DNA-binding domains"/>
    <property type="match status" value="1"/>
</dbReference>
<gene>
    <name evidence="5" type="ORF">JCM9157_3558</name>
</gene>
<dbReference type="SMART" id="SM00354">
    <property type="entry name" value="HTH_LACI"/>
    <property type="match status" value="1"/>
</dbReference>
<dbReference type="Proteomes" id="UP000018896">
    <property type="component" value="Unassembled WGS sequence"/>
</dbReference>
<proteinExistence type="predicted"/>
<name>W4QW97_HALA3</name>
<dbReference type="PRINTS" id="PR00036">
    <property type="entry name" value="HTHLACI"/>
</dbReference>
<organism evidence="5 6">
    <name type="scientific">Halalkalibacter akibai (strain ATCC 43226 / DSM 21942 / CIP 109018 / JCM 9157 / 1139)</name>
    <name type="common">Bacillus akibai</name>
    <dbReference type="NCBI Taxonomy" id="1236973"/>
    <lineage>
        <taxon>Bacteria</taxon>
        <taxon>Bacillati</taxon>
        <taxon>Bacillota</taxon>
        <taxon>Bacilli</taxon>
        <taxon>Bacillales</taxon>
        <taxon>Bacillaceae</taxon>
        <taxon>Halalkalibacter</taxon>
    </lineage>
</organism>
<dbReference type="AlphaFoldDB" id="W4QW97"/>
<dbReference type="GO" id="GO:0000976">
    <property type="term" value="F:transcription cis-regulatory region binding"/>
    <property type="evidence" value="ECO:0007669"/>
    <property type="project" value="TreeGrafter"/>
</dbReference>
<accession>W4QW97</accession>
<evidence type="ECO:0000313" key="6">
    <source>
        <dbReference type="Proteomes" id="UP000018896"/>
    </source>
</evidence>
<evidence type="ECO:0000256" key="3">
    <source>
        <dbReference type="ARBA" id="ARBA00023163"/>
    </source>
</evidence>
<evidence type="ECO:0000259" key="4">
    <source>
        <dbReference type="PROSITE" id="PS50932"/>
    </source>
</evidence>
<dbReference type="GO" id="GO:0003700">
    <property type="term" value="F:DNA-binding transcription factor activity"/>
    <property type="evidence" value="ECO:0007669"/>
    <property type="project" value="TreeGrafter"/>
</dbReference>
<dbReference type="CDD" id="cd06267">
    <property type="entry name" value="PBP1_LacI_sugar_binding-like"/>
    <property type="match status" value="1"/>
</dbReference>
<dbReference type="Gene3D" id="3.40.50.2300">
    <property type="match status" value="2"/>
</dbReference>
<dbReference type="InterPro" id="IPR010982">
    <property type="entry name" value="Lambda_DNA-bd_dom_sf"/>
</dbReference>
<dbReference type="InterPro" id="IPR046335">
    <property type="entry name" value="LacI/GalR-like_sensor"/>
</dbReference>
<dbReference type="OrthoDB" id="9796186at2"/>
<dbReference type="EMBL" id="BAUV01000033">
    <property type="protein sequence ID" value="GAE36381.1"/>
    <property type="molecule type" value="Genomic_DNA"/>
</dbReference>
<dbReference type="PROSITE" id="PS50932">
    <property type="entry name" value="HTH_LACI_2"/>
    <property type="match status" value="1"/>
</dbReference>
<feature type="domain" description="HTH lacI-type" evidence="4">
    <location>
        <begin position="2"/>
        <end position="56"/>
    </location>
</feature>
<dbReference type="Gene3D" id="1.10.260.40">
    <property type="entry name" value="lambda repressor-like DNA-binding domains"/>
    <property type="match status" value="1"/>
</dbReference>
<evidence type="ECO:0000256" key="2">
    <source>
        <dbReference type="ARBA" id="ARBA00023125"/>
    </source>
</evidence>
<evidence type="ECO:0000313" key="5">
    <source>
        <dbReference type="EMBL" id="GAE36381.1"/>
    </source>
</evidence>
<dbReference type="STRING" id="1236973.JCM9157_3558"/>
<dbReference type="InterPro" id="IPR000843">
    <property type="entry name" value="HTH_LacI"/>
</dbReference>
<dbReference type="eggNOG" id="COG1609">
    <property type="taxonomic scope" value="Bacteria"/>
</dbReference>
<dbReference type="InterPro" id="IPR028082">
    <property type="entry name" value="Peripla_BP_I"/>
</dbReference>
<sequence>MATMKDVSKKAGVSVITVSRVINTPEKVKESTRKKVEKVMKEIGFQPNHTAKALVTNKTRTIHLFHPQVFDTSDPFITKLIGGISCELSHNHYSLLFRKDWDFPYKCDGVIAMGLGKGDDLLLKEKMKVPCVLFGETKGIDWVNVNDVKGAYKMAQYIISQGHTQIGMLVIDSPEPFAEQRFEGYLLALEEHGIPVNLNYIRYTSTLEKDGYQATLDLLTKTDITALFCSTDLIALGAIRAARELGKDIPSEFSVSGYDGVWLDKIAEPQLTTIRQPVFEIGQNLARLLIARIECPDKSVENILYDPEIIIRNSISFNQQQKC</sequence>